<dbReference type="EMBL" id="CAJPIJ010000104">
    <property type="protein sequence ID" value="CAG1976676.1"/>
    <property type="molecule type" value="Genomic_DNA"/>
</dbReference>
<dbReference type="EMBL" id="CAAKMV010000011">
    <property type="protein sequence ID" value="VIO52004.1"/>
    <property type="molecule type" value="Genomic_DNA"/>
</dbReference>
<dbReference type="AlphaFoldDB" id="A0A4E9E556"/>
<protein>
    <submittedName>
        <fullName evidence="2">Uncharacterized protein</fullName>
    </submittedName>
</protein>
<evidence type="ECO:0000313" key="1">
    <source>
        <dbReference type="EMBL" id="CAG1976676.1"/>
    </source>
</evidence>
<accession>A0A4E9E556</accession>
<proteinExistence type="predicted"/>
<reference evidence="1" key="2">
    <citation type="submission" date="2021-03" db="EMBL/GenBank/DDBJ databases">
        <authorList>
            <person name="Alouane T."/>
            <person name="Langin T."/>
            <person name="Bonhomme L."/>
        </authorList>
    </citation>
    <scope>NUCLEOTIDE SEQUENCE</scope>
    <source>
        <strain evidence="1">MDC_Fg202</strain>
    </source>
</reference>
<reference evidence="2" key="1">
    <citation type="submission" date="2019-04" db="EMBL/GenBank/DDBJ databases">
        <authorList>
            <person name="Melise S."/>
            <person name="Noan J."/>
            <person name="Okalmin O."/>
        </authorList>
    </citation>
    <scope>NUCLEOTIDE SEQUENCE</scope>
    <source>
        <strain evidence="2">FN9</strain>
    </source>
</reference>
<sequence length="116" mass="12642">MTGSHTDRIVCFDSVERSPAEGHVCKLRFSNSSSKPHPHDWVVKTPFCAPCSCHRQLLYLRETSPTTDHASVSGDLVVKSASHRVLLKTSSCFETLMDASHSSLIGHTTLTSVGGF</sequence>
<dbReference type="Proteomes" id="UP000746612">
    <property type="component" value="Unassembled WGS sequence"/>
</dbReference>
<name>A0A4E9E556_GIBZA</name>
<organism evidence="2">
    <name type="scientific">Gibberella zeae</name>
    <name type="common">Wheat head blight fungus</name>
    <name type="synonym">Fusarium graminearum</name>
    <dbReference type="NCBI Taxonomy" id="5518"/>
    <lineage>
        <taxon>Eukaryota</taxon>
        <taxon>Fungi</taxon>
        <taxon>Dikarya</taxon>
        <taxon>Ascomycota</taxon>
        <taxon>Pezizomycotina</taxon>
        <taxon>Sordariomycetes</taxon>
        <taxon>Hypocreomycetidae</taxon>
        <taxon>Hypocreales</taxon>
        <taxon>Nectriaceae</taxon>
        <taxon>Fusarium</taxon>
    </lineage>
</organism>
<gene>
    <name evidence="2" type="ORF">FUG_LOCUS776</name>
    <name evidence="1" type="ORF">MDCFG202_LOCUS142898</name>
</gene>
<evidence type="ECO:0000313" key="2">
    <source>
        <dbReference type="EMBL" id="VIO52004.1"/>
    </source>
</evidence>